<dbReference type="PROSITE" id="PS50883">
    <property type="entry name" value="EAL"/>
    <property type="match status" value="1"/>
</dbReference>
<keyword evidence="1" id="KW-0129">CBS domain</keyword>
<dbReference type="Gene3D" id="3.30.70.270">
    <property type="match status" value="1"/>
</dbReference>
<dbReference type="Pfam" id="PF00990">
    <property type="entry name" value="GGDEF"/>
    <property type="match status" value="1"/>
</dbReference>
<dbReference type="InterPro" id="IPR029787">
    <property type="entry name" value="Nucleotide_cyclase"/>
</dbReference>
<organism evidence="5 6">
    <name type="scientific">Teichococcus deserti</name>
    <dbReference type="NCBI Taxonomy" id="1817963"/>
    <lineage>
        <taxon>Bacteria</taxon>
        <taxon>Pseudomonadati</taxon>
        <taxon>Pseudomonadota</taxon>
        <taxon>Alphaproteobacteria</taxon>
        <taxon>Acetobacterales</taxon>
        <taxon>Roseomonadaceae</taxon>
        <taxon>Roseomonas</taxon>
    </lineage>
</organism>
<dbReference type="GO" id="GO:0071111">
    <property type="term" value="F:cyclic-guanylate-specific phosphodiesterase activity"/>
    <property type="evidence" value="ECO:0007669"/>
    <property type="project" value="InterPro"/>
</dbReference>
<dbReference type="InterPro" id="IPR001633">
    <property type="entry name" value="EAL_dom"/>
</dbReference>
<gene>
    <name evidence="5" type="ORF">BKE38_19680</name>
</gene>
<evidence type="ECO:0000256" key="1">
    <source>
        <dbReference type="PROSITE-ProRule" id="PRU00703"/>
    </source>
</evidence>
<name>A0A1V2GYQ6_9PROT</name>
<sequence length="602" mass="64043">MASGGAAPPFPAAGEALLRQAGQALHCALQPIVDSHTGSLYGVEALMRGYDALGFASPCALLDHAALEGVLPAMERLLHQKAVAAFVAIPDAGRRRLFLNLDGRAMAGPEAGGLIAGLAAALQAAGLPGSCLCVELSERLDAPALPGFAALRAACRAQGIRFAADDFGRGRAETRLLFEGGVDYVKIDRFLVSGLARDSRRRVFVSHVAGLARMLGLRVVAEGVETEDDFLAARALGCELIQGYYVARPDTDPATIRAAYAGLMQATVEEHRRRAQAGDSELLLAAVERLPALVRTDHVERAFEILRREPDRSVIPVVDATGAPQGVIRERDLRPFIYGRFGRDLLSNRNVVSALEPFLVPCPVASIHADADTLLQVYAGAPPGCEGILLQDGGRYVGLISASALVGLLHEKRLRLALDQNPLTRLPGNLSVAAHAAAASVRSEAARYLCYFDFDHFKPFNDRYGFLNGDRAITLFAEALRRHFPEGEGVFIGHIGGDDFFAGVSGPAPAELRARLSSLLGDFAASVVNFYTPAERAAGLVPGKDRDGRLRDFPLLRCSAAVLEIPAGRPGCAPDQLLAEVAQQKSSAKASAEGMAWVVLSR</sequence>
<dbReference type="InterPro" id="IPR050706">
    <property type="entry name" value="Cyclic-di-GMP_PDE-like"/>
</dbReference>
<dbReference type="Proteomes" id="UP000188879">
    <property type="component" value="Unassembled WGS sequence"/>
</dbReference>
<comment type="caution">
    <text evidence="5">The sequence shown here is derived from an EMBL/GenBank/DDBJ whole genome shotgun (WGS) entry which is preliminary data.</text>
</comment>
<dbReference type="SUPFAM" id="SSF55073">
    <property type="entry name" value="Nucleotide cyclase"/>
    <property type="match status" value="1"/>
</dbReference>
<evidence type="ECO:0000259" key="4">
    <source>
        <dbReference type="PROSITE" id="PS51371"/>
    </source>
</evidence>
<dbReference type="Pfam" id="PF00563">
    <property type="entry name" value="EAL"/>
    <property type="match status" value="1"/>
</dbReference>
<feature type="domain" description="EAL" evidence="2">
    <location>
        <begin position="6"/>
        <end position="263"/>
    </location>
</feature>
<dbReference type="SMART" id="SM00267">
    <property type="entry name" value="GGDEF"/>
    <property type="match status" value="1"/>
</dbReference>
<evidence type="ECO:0000313" key="6">
    <source>
        <dbReference type="Proteomes" id="UP000188879"/>
    </source>
</evidence>
<dbReference type="InterPro" id="IPR035919">
    <property type="entry name" value="EAL_sf"/>
</dbReference>
<dbReference type="Gene3D" id="3.20.20.450">
    <property type="entry name" value="EAL domain"/>
    <property type="match status" value="1"/>
</dbReference>
<dbReference type="InterPro" id="IPR043128">
    <property type="entry name" value="Rev_trsase/Diguanyl_cyclase"/>
</dbReference>
<dbReference type="PROSITE" id="PS51371">
    <property type="entry name" value="CBS"/>
    <property type="match status" value="1"/>
</dbReference>
<accession>A0A1V2GYQ6</accession>
<evidence type="ECO:0000259" key="3">
    <source>
        <dbReference type="PROSITE" id="PS50887"/>
    </source>
</evidence>
<feature type="domain" description="CBS" evidence="4">
    <location>
        <begin position="286"/>
        <end position="345"/>
    </location>
</feature>
<dbReference type="SMART" id="SM00052">
    <property type="entry name" value="EAL"/>
    <property type="match status" value="1"/>
</dbReference>
<dbReference type="AlphaFoldDB" id="A0A1V2GYQ6"/>
<evidence type="ECO:0008006" key="7">
    <source>
        <dbReference type="Google" id="ProtNLM"/>
    </source>
</evidence>
<protein>
    <recommendedName>
        <fullName evidence="7">GGDEF domain-containing protein</fullName>
    </recommendedName>
</protein>
<feature type="domain" description="GGDEF" evidence="3">
    <location>
        <begin position="445"/>
        <end position="602"/>
    </location>
</feature>
<dbReference type="Pfam" id="PF00571">
    <property type="entry name" value="CBS"/>
    <property type="match status" value="1"/>
</dbReference>
<dbReference type="CDD" id="cd01948">
    <property type="entry name" value="EAL"/>
    <property type="match status" value="1"/>
</dbReference>
<dbReference type="PROSITE" id="PS50887">
    <property type="entry name" value="GGDEF"/>
    <property type="match status" value="1"/>
</dbReference>
<dbReference type="InterPro" id="IPR046342">
    <property type="entry name" value="CBS_dom_sf"/>
</dbReference>
<dbReference type="EMBL" id="MLCO01000209">
    <property type="protein sequence ID" value="ONG50061.1"/>
    <property type="molecule type" value="Genomic_DNA"/>
</dbReference>
<dbReference type="PANTHER" id="PTHR33121:SF76">
    <property type="entry name" value="SIGNALING PROTEIN"/>
    <property type="match status" value="1"/>
</dbReference>
<evidence type="ECO:0000313" key="5">
    <source>
        <dbReference type="EMBL" id="ONG50061.1"/>
    </source>
</evidence>
<dbReference type="SUPFAM" id="SSF141868">
    <property type="entry name" value="EAL domain-like"/>
    <property type="match status" value="1"/>
</dbReference>
<evidence type="ECO:0000259" key="2">
    <source>
        <dbReference type="PROSITE" id="PS50883"/>
    </source>
</evidence>
<reference evidence="5 6" key="1">
    <citation type="submission" date="2016-10" db="EMBL/GenBank/DDBJ databases">
        <title>Draft Genome sequence of Roseomonas sp. strain M3.</title>
        <authorList>
            <person name="Subhash Y."/>
            <person name="Lee S."/>
        </authorList>
    </citation>
    <scope>NUCLEOTIDE SEQUENCE [LARGE SCALE GENOMIC DNA]</scope>
    <source>
        <strain evidence="5 6">M3</strain>
    </source>
</reference>
<dbReference type="SUPFAM" id="SSF54631">
    <property type="entry name" value="CBS-domain pair"/>
    <property type="match status" value="1"/>
</dbReference>
<keyword evidence="6" id="KW-1185">Reference proteome</keyword>
<dbReference type="InterPro" id="IPR000160">
    <property type="entry name" value="GGDEF_dom"/>
</dbReference>
<dbReference type="PANTHER" id="PTHR33121">
    <property type="entry name" value="CYCLIC DI-GMP PHOSPHODIESTERASE PDEF"/>
    <property type="match status" value="1"/>
</dbReference>
<dbReference type="InterPro" id="IPR000644">
    <property type="entry name" value="CBS_dom"/>
</dbReference>
<proteinExistence type="predicted"/>